<dbReference type="CDD" id="cd02249">
    <property type="entry name" value="ZZ"/>
    <property type="match status" value="1"/>
</dbReference>
<feature type="region of interest" description="Disordered" evidence="1">
    <location>
        <begin position="680"/>
        <end position="781"/>
    </location>
</feature>
<dbReference type="FunFam" id="2.30.30.40:FF:000313">
    <property type="entry name" value="SH3 domain protein"/>
    <property type="match status" value="1"/>
</dbReference>
<feature type="region of interest" description="Disordered" evidence="1">
    <location>
        <begin position="1"/>
        <end position="118"/>
    </location>
</feature>
<evidence type="ECO:0000313" key="3">
    <source>
        <dbReference type="Proteomes" id="UP000247810"/>
    </source>
</evidence>
<dbReference type="OrthoDB" id="1305878at2759"/>
<feature type="compositionally biased region" description="Basic and acidic residues" evidence="1">
    <location>
        <begin position="36"/>
        <end position="54"/>
    </location>
</feature>
<sequence length="847" mass="94374">MFLTATPDRGRPNSEKEEIAQKYKPGDSVFPALPSPERHPVSDDEDRRLLREVQELSLQESRARTRSSGQRSRQSSRTRRTGSTDADASRRRREEEHAARRQRPAQTPVGGDLSQYGRTIEHQSSLRSLLSFSDTETMQEEILRQIFEEGLLDDIDLDNLGPSQEEELSERIADAYRRRHRLRSHSQQRPESHETRQSSSSRPRARSQSVQRPQDTSTSSRNPPVSRSYLLDPLVSRNGAPGHQRRLSDQGSSQRRTSPVAVNPASSSEVALRPAARSSSNMVADRPRGSQAARVRTAESATLRSRRATASDHSVPNIWVGNPRERAIRRAPGRLSIDSPRVIASPDRNMRNGSWPTSPEVTIPATSSLLAEIGGPSRPEARSRPSSSRSNVPRSATSYSEPSISCDRCSRPNIQYELHKKCPKCKDGEHYLCLRCYRTNQGCLDWPGFKASAEAGFERILASSNGQPPPSPESQQHILLSRRYRRAPNTAYRSDRDGRVFTTDDPARRLQTGFFCDTCQSPANDCYWKCNQCNEGDWGFCNHCVNQGRCCTHTLLPICRIGPGSNSSSPPAATSNTSTTLSSIETYKILSIATNCDICAQPIADSTPRFHCLQCNDGDYDICTSCYLRLVAIGKIRKENGHNGWRRCPKGHRMTVIGFEEHEEGQRRVIVHDLVGGRALNDDHLQPSPTASPSLIPTHIPTSDNPNVASPGSGSGDWSWKEGSERRKKASRLRPWTIGDRDRDRDRDRNSEPSTPTTTSPFPNSSNPTVSSPTPARRFPPDGGVGLVLHALWSWYPEDGVQDELMFPRGAEITEAENINEDWYWGCYAGLTGLFPGTHVFIAGEVV</sequence>
<name>A0A319DCU6_9EURO</name>
<feature type="region of interest" description="Disordered" evidence="1">
    <location>
        <begin position="338"/>
        <end position="405"/>
    </location>
</feature>
<evidence type="ECO:0008006" key="4">
    <source>
        <dbReference type="Google" id="ProtNLM"/>
    </source>
</evidence>
<feature type="compositionally biased region" description="Low complexity" evidence="1">
    <location>
        <begin position="384"/>
        <end position="395"/>
    </location>
</feature>
<proteinExistence type="predicted"/>
<feature type="compositionally biased region" description="Polar residues" evidence="1">
    <location>
        <begin position="351"/>
        <end position="369"/>
    </location>
</feature>
<dbReference type="AlphaFoldDB" id="A0A319DCU6"/>
<feature type="compositionally biased region" description="Low complexity" evidence="1">
    <location>
        <begin position="752"/>
        <end position="775"/>
    </location>
</feature>
<dbReference type="Proteomes" id="UP000247810">
    <property type="component" value="Unassembled WGS sequence"/>
</dbReference>
<dbReference type="SUPFAM" id="SSF50044">
    <property type="entry name" value="SH3-domain"/>
    <property type="match status" value="1"/>
</dbReference>
<dbReference type="Gene3D" id="2.30.30.40">
    <property type="entry name" value="SH3 Domains"/>
    <property type="match status" value="1"/>
</dbReference>
<feature type="compositionally biased region" description="Polar residues" evidence="1">
    <location>
        <begin position="215"/>
        <end position="225"/>
    </location>
</feature>
<feature type="region of interest" description="Disordered" evidence="1">
    <location>
        <begin position="180"/>
        <end position="318"/>
    </location>
</feature>
<keyword evidence="3" id="KW-1185">Reference proteome</keyword>
<dbReference type="InterPro" id="IPR036028">
    <property type="entry name" value="SH3-like_dom_sf"/>
</dbReference>
<dbReference type="SUPFAM" id="SSF57850">
    <property type="entry name" value="RING/U-box"/>
    <property type="match status" value="1"/>
</dbReference>
<feature type="compositionally biased region" description="Polar residues" evidence="1">
    <location>
        <begin position="687"/>
        <end position="712"/>
    </location>
</feature>
<reference evidence="2 3" key="1">
    <citation type="submission" date="2018-02" db="EMBL/GenBank/DDBJ databases">
        <title>The genomes of Aspergillus section Nigri reveals drivers in fungal speciation.</title>
        <authorList>
            <consortium name="DOE Joint Genome Institute"/>
            <person name="Vesth T.C."/>
            <person name="Nybo J."/>
            <person name="Theobald S."/>
            <person name="Brandl J."/>
            <person name="Frisvad J.C."/>
            <person name="Nielsen K.F."/>
            <person name="Lyhne E.K."/>
            <person name="Kogle M.E."/>
            <person name="Kuo A."/>
            <person name="Riley R."/>
            <person name="Clum A."/>
            <person name="Nolan M."/>
            <person name="Lipzen A."/>
            <person name="Salamov A."/>
            <person name="Henrissat B."/>
            <person name="Wiebenga A."/>
            <person name="De vries R.P."/>
            <person name="Grigoriev I.V."/>
            <person name="Mortensen U.H."/>
            <person name="Andersen M.R."/>
            <person name="Baker S.E."/>
        </authorList>
    </citation>
    <scope>NUCLEOTIDE SEQUENCE [LARGE SCALE GENOMIC DNA]</scope>
    <source>
        <strain evidence="2 3">CBS 707.79</strain>
    </source>
</reference>
<evidence type="ECO:0000256" key="1">
    <source>
        <dbReference type="SAM" id="MobiDB-lite"/>
    </source>
</evidence>
<dbReference type="STRING" id="1448320.A0A319DCU6"/>
<feature type="compositionally biased region" description="Basic and acidic residues" evidence="1">
    <location>
        <begin position="8"/>
        <end position="25"/>
    </location>
</feature>
<dbReference type="EMBL" id="KZ825856">
    <property type="protein sequence ID" value="PYH95240.1"/>
    <property type="molecule type" value="Genomic_DNA"/>
</dbReference>
<gene>
    <name evidence="2" type="ORF">BO71DRAFT_208309</name>
</gene>
<accession>A0A319DCU6</accession>
<dbReference type="VEuPathDB" id="FungiDB:BO71DRAFT_208309"/>
<feature type="compositionally biased region" description="Low complexity" evidence="1">
    <location>
        <begin position="197"/>
        <end position="214"/>
    </location>
</feature>
<dbReference type="CDD" id="cd00174">
    <property type="entry name" value="SH3"/>
    <property type="match status" value="1"/>
</dbReference>
<organism evidence="2 3">
    <name type="scientific">Aspergillus ellipticus CBS 707.79</name>
    <dbReference type="NCBI Taxonomy" id="1448320"/>
    <lineage>
        <taxon>Eukaryota</taxon>
        <taxon>Fungi</taxon>
        <taxon>Dikarya</taxon>
        <taxon>Ascomycota</taxon>
        <taxon>Pezizomycotina</taxon>
        <taxon>Eurotiomycetes</taxon>
        <taxon>Eurotiomycetidae</taxon>
        <taxon>Eurotiales</taxon>
        <taxon>Aspergillaceae</taxon>
        <taxon>Aspergillus</taxon>
        <taxon>Aspergillus subgen. Circumdati</taxon>
    </lineage>
</organism>
<evidence type="ECO:0000313" key="2">
    <source>
        <dbReference type="EMBL" id="PYH95240.1"/>
    </source>
</evidence>
<feature type="compositionally biased region" description="Basic and acidic residues" evidence="1">
    <location>
        <begin position="87"/>
        <end position="99"/>
    </location>
</feature>
<protein>
    <recommendedName>
        <fullName evidence="4">SH3 domain-containing protein</fullName>
    </recommendedName>
</protein>
<feature type="compositionally biased region" description="Basic and acidic residues" evidence="1">
    <location>
        <begin position="739"/>
        <end position="751"/>
    </location>
</feature>